<gene>
    <name evidence="5" type="ORF">DAEQUDRAFT_680416</name>
</gene>
<keyword evidence="6" id="KW-1185">Reference proteome</keyword>
<evidence type="ECO:0000256" key="2">
    <source>
        <dbReference type="ARBA" id="ARBA00022827"/>
    </source>
</evidence>
<dbReference type="GO" id="GO:0044550">
    <property type="term" value="P:secondary metabolite biosynthetic process"/>
    <property type="evidence" value="ECO:0007669"/>
    <property type="project" value="TreeGrafter"/>
</dbReference>
<evidence type="ECO:0000256" key="3">
    <source>
        <dbReference type="ARBA" id="ARBA00023002"/>
    </source>
</evidence>
<dbReference type="InterPro" id="IPR051104">
    <property type="entry name" value="FAD_monoxygenase"/>
</dbReference>
<dbReference type="OrthoDB" id="417877at2759"/>
<dbReference type="STRING" id="1314783.A0A165KQ73"/>
<dbReference type="PANTHER" id="PTHR46720">
    <property type="entry name" value="HYDROXYLASE, PUTATIVE (AFU_ORTHOLOGUE AFUA_3G01460)-RELATED"/>
    <property type="match status" value="1"/>
</dbReference>
<evidence type="ECO:0000259" key="4">
    <source>
        <dbReference type="Pfam" id="PF01494"/>
    </source>
</evidence>
<protein>
    <submittedName>
        <fullName evidence="5">FAD/NAD(P)-binding domain-containing protein</fullName>
    </submittedName>
</protein>
<keyword evidence="3" id="KW-0560">Oxidoreductase</keyword>
<sequence length="470" mass="51157">MYVHPFPCYFTWSQKPASAPSSGGGIGGLTLAVALRKLCGSRIKVDIYEAAQAFPETGAGIGAWPRVWQTMEALGLAADLSAISSSGSNGEIGGYSARRRPRGLPRGARLLSQLQVGLRTFHRAQIHSVLSAHLPLDPSCAAHFNKRFVSYATSPADPESIILTFADGTNATCDLLVGCDGIKSAVRGTLFRPQSNLTNPVWSGSVAYRSLVPRETLLNVNPEHQSLEHVVLVSYTCPPSLAPNHFISYPIAQGKLINVVAFVTQPDGEGTRYDGEWTREASKEELINAYAGWEPLVAQLLNCVEKVSLWAINTVPHLPSYVGERVALLGDAAHAMTPHQASGAGQAIEVPTYCSRHFILGSLLAHPHATRQTLPRVLQIYDNIRRPFSQDIIRRSRTCGMLYDYMLSPSVLADIVDLSGVARDSPADDLARRSSTTQHLLLWARDTSILDDRDKALRALDDALDEEWTG</sequence>
<evidence type="ECO:0000313" key="6">
    <source>
        <dbReference type="Proteomes" id="UP000076727"/>
    </source>
</evidence>
<proteinExistence type="predicted"/>
<evidence type="ECO:0000256" key="1">
    <source>
        <dbReference type="ARBA" id="ARBA00022630"/>
    </source>
</evidence>
<dbReference type="InterPro" id="IPR002938">
    <property type="entry name" value="FAD-bd"/>
</dbReference>
<dbReference type="GO" id="GO:0016491">
    <property type="term" value="F:oxidoreductase activity"/>
    <property type="evidence" value="ECO:0007669"/>
    <property type="project" value="UniProtKB-KW"/>
</dbReference>
<dbReference type="SUPFAM" id="SSF54373">
    <property type="entry name" value="FAD-linked reductases, C-terminal domain"/>
    <property type="match status" value="1"/>
</dbReference>
<dbReference type="InterPro" id="IPR036188">
    <property type="entry name" value="FAD/NAD-bd_sf"/>
</dbReference>
<dbReference type="AlphaFoldDB" id="A0A165KQ73"/>
<dbReference type="Proteomes" id="UP000076727">
    <property type="component" value="Unassembled WGS sequence"/>
</dbReference>
<dbReference type="EMBL" id="KV429185">
    <property type="protein sequence ID" value="KZT63440.1"/>
    <property type="molecule type" value="Genomic_DNA"/>
</dbReference>
<dbReference type="SUPFAM" id="SSF51905">
    <property type="entry name" value="FAD/NAD(P)-binding domain"/>
    <property type="match status" value="1"/>
</dbReference>
<dbReference type="GO" id="GO:0071949">
    <property type="term" value="F:FAD binding"/>
    <property type="evidence" value="ECO:0007669"/>
    <property type="project" value="InterPro"/>
</dbReference>
<dbReference type="PRINTS" id="PR00420">
    <property type="entry name" value="RNGMNOXGNASE"/>
</dbReference>
<dbReference type="Pfam" id="PF01494">
    <property type="entry name" value="FAD_binding_3"/>
    <property type="match status" value="1"/>
</dbReference>
<dbReference type="PANTHER" id="PTHR46720:SF3">
    <property type="entry name" value="FAD-BINDING DOMAIN-CONTAINING PROTEIN-RELATED"/>
    <property type="match status" value="1"/>
</dbReference>
<dbReference type="Gene3D" id="3.50.50.60">
    <property type="entry name" value="FAD/NAD(P)-binding domain"/>
    <property type="match status" value="1"/>
</dbReference>
<accession>A0A165KQ73</accession>
<organism evidence="5 6">
    <name type="scientific">Daedalea quercina L-15889</name>
    <dbReference type="NCBI Taxonomy" id="1314783"/>
    <lineage>
        <taxon>Eukaryota</taxon>
        <taxon>Fungi</taxon>
        <taxon>Dikarya</taxon>
        <taxon>Basidiomycota</taxon>
        <taxon>Agaricomycotina</taxon>
        <taxon>Agaricomycetes</taxon>
        <taxon>Polyporales</taxon>
        <taxon>Fomitopsis</taxon>
    </lineage>
</organism>
<evidence type="ECO:0000313" key="5">
    <source>
        <dbReference type="EMBL" id="KZT63440.1"/>
    </source>
</evidence>
<keyword evidence="1" id="KW-0285">Flavoprotein</keyword>
<name>A0A165KQ73_9APHY</name>
<feature type="domain" description="FAD-binding" evidence="4">
    <location>
        <begin position="23"/>
        <end position="396"/>
    </location>
</feature>
<reference evidence="5 6" key="1">
    <citation type="journal article" date="2016" name="Mol. Biol. Evol.">
        <title>Comparative Genomics of Early-Diverging Mushroom-Forming Fungi Provides Insights into the Origins of Lignocellulose Decay Capabilities.</title>
        <authorList>
            <person name="Nagy L.G."/>
            <person name="Riley R."/>
            <person name="Tritt A."/>
            <person name="Adam C."/>
            <person name="Daum C."/>
            <person name="Floudas D."/>
            <person name="Sun H."/>
            <person name="Yadav J.S."/>
            <person name="Pangilinan J."/>
            <person name="Larsson K.H."/>
            <person name="Matsuura K."/>
            <person name="Barry K."/>
            <person name="Labutti K."/>
            <person name="Kuo R."/>
            <person name="Ohm R.A."/>
            <person name="Bhattacharya S.S."/>
            <person name="Shirouzu T."/>
            <person name="Yoshinaga Y."/>
            <person name="Martin F.M."/>
            <person name="Grigoriev I.V."/>
            <person name="Hibbett D.S."/>
        </authorList>
    </citation>
    <scope>NUCLEOTIDE SEQUENCE [LARGE SCALE GENOMIC DNA]</scope>
    <source>
        <strain evidence="5 6">L-15889</strain>
    </source>
</reference>
<keyword evidence="2" id="KW-0274">FAD</keyword>